<sequence>MDTPVSADSPLAPRTRRLFGIAAVGIGLVLALGLAEVALRLFAPQPVGPSHLTLDADLGVIPKPGLSGTVRLPGIYTYTFHHDAHGFRETPTSTADSTAPEVLILGDSFAYGMGVEDDQTAASQLAGGLSARGMDVRVTNAARIGAGPGYALRLLQTRGRLWRPEVVVYLFCYNDYANLQHATYFDVGEDRTLTPVSPRDTPRQTKTRWSQLPGAYTLQSHSHVAGLVRRVGVGLFGERQPGPSTFDLDTLNTPLAYSEPHRQWLNDVYMEALKAEVESRGGRFLAFYIPSAAEVAAFRRTGVPTEDQTAFTQMLSRQGIDGLAFTEPLAQTGEPIARLYFPEIHWRPLGLGVAAGAMLDPVQAAVCTQTPEAGGCATAPTVVRQIVEMRAGRGSGG</sequence>
<dbReference type="AlphaFoldDB" id="A0A259TZB0"/>
<dbReference type="GO" id="GO:0016788">
    <property type="term" value="F:hydrolase activity, acting on ester bonds"/>
    <property type="evidence" value="ECO:0007669"/>
    <property type="project" value="UniProtKB-ARBA"/>
</dbReference>
<gene>
    <name evidence="2" type="ORF">BSZ36_09100</name>
</gene>
<accession>A0A259TZB0</accession>
<keyword evidence="3" id="KW-1185">Reference proteome</keyword>
<dbReference type="InParanoid" id="A0A259TZB0"/>
<name>A0A259TZB0_9BACT</name>
<reference evidence="2 3" key="1">
    <citation type="submission" date="2016-11" db="EMBL/GenBank/DDBJ databases">
        <title>Study of marine rhodopsin-containing bacteria.</title>
        <authorList>
            <person name="Yoshizawa S."/>
            <person name="Kumagai Y."/>
            <person name="Kogure K."/>
        </authorList>
    </citation>
    <scope>NUCLEOTIDE SEQUENCE [LARGE SCALE GENOMIC DNA]</scope>
    <source>
        <strain evidence="2 3">SG-29</strain>
    </source>
</reference>
<dbReference type="Proteomes" id="UP000216446">
    <property type="component" value="Unassembled WGS sequence"/>
</dbReference>
<keyword evidence="1" id="KW-0472">Membrane</keyword>
<evidence type="ECO:0000256" key="1">
    <source>
        <dbReference type="SAM" id="Phobius"/>
    </source>
</evidence>
<dbReference type="EMBL" id="MQWB01000001">
    <property type="protein sequence ID" value="OZC03115.1"/>
    <property type="molecule type" value="Genomic_DNA"/>
</dbReference>
<dbReference type="SUPFAM" id="SSF52266">
    <property type="entry name" value="SGNH hydrolase"/>
    <property type="match status" value="1"/>
</dbReference>
<protein>
    <recommendedName>
        <fullName evidence="4">SGNH hydrolase-type esterase domain-containing protein</fullName>
    </recommendedName>
</protein>
<dbReference type="OrthoDB" id="1414387at2"/>
<evidence type="ECO:0000313" key="2">
    <source>
        <dbReference type="EMBL" id="OZC03115.1"/>
    </source>
</evidence>
<keyword evidence="1" id="KW-1133">Transmembrane helix</keyword>
<organism evidence="2 3">
    <name type="scientific">Rubricoccus marinus</name>
    <dbReference type="NCBI Taxonomy" id="716817"/>
    <lineage>
        <taxon>Bacteria</taxon>
        <taxon>Pseudomonadati</taxon>
        <taxon>Rhodothermota</taxon>
        <taxon>Rhodothermia</taxon>
        <taxon>Rhodothermales</taxon>
        <taxon>Rubricoccaceae</taxon>
        <taxon>Rubricoccus</taxon>
    </lineage>
</organism>
<dbReference type="RefSeq" id="WP_094548117.1">
    <property type="nucleotide sequence ID" value="NZ_MQWB01000001.1"/>
</dbReference>
<proteinExistence type="predicted"/>
<evidence type="ECO:0000313" key="3">
    <source>
        <dbReference type="Proteomes" id="UP000216446"/>
    </source>
</evidence>
<dbReference type="InterPro" id="IPR036514">
    <property type="entry name" value="SGNH_hydro_sf"/>
</dbReference>
<dbReference type="Gene3D" id="3.40.50.1110">
    <property type="entry name" value="SGNH hydrolase"/>
    <property type="match status" value="1"/>
</dbReference>
<evidence type="ECO:0008006" key="4">
    <source>
        <dbReference type="Google" id="ProtNLM"/>
    </source>
</evidence>
<dbReference type="CDD" id="cd00229">
    <property type="entry name" value="SGNH_hydrolase"/>
    <property type="match status" value="1"/>
</dbReference>
<feature type="transmembrane region" description="Helical" evidence="1">
    <location>
        <begin position="18"/>
        <end position="43"/>
    </location>
</feature>
<comment type="caution">
    <text evidence="2">The sequence shown here is derived from an EMBL/GenBank/DDBJ whole genome shotgun (WGS) entry which is preliminary data.</text>
</comment>
<keyword evidence="1" id="KW-0812">Transmembrane</keyword>